<dbReference type="GO" id="GO:0003677">
    <property type="term" value="F:DNA binding"/>
    <property type="evidence" value="ECO:0007669"/>
    <property type="project" value="TreeGrafter"/>
</dbReference>
<sequence length="299" mass="33673">MAQLPPRVPNIAANWLEEFSPQKKSTMETAINTSTSNIPSWVDEFLDFSTAKRGSHRRSMSDSVAFLEIPMVEECRRSSIPGGGRSNCVFGKLDDDDDEQLIMSMFTGDINVASGGPNNMCCSNSSSPSDHNNMIDIDHVDDDDKQMKSEPEEDNGYMEISSKDKIVDPKRIKRILANRQSAQRSRIRKLQYISELEHVVTSLQAEVSVLSPRVAFLDRQRLVLGVDNSVLKQRIAVLGQDKIFKDAHQEALKREIEKLRQVYYQQNMKNIENASSPDSRQQPLSPAMNGSAEKQQLVN</sequence>
<dbReference type="Pfam" id="PF07716">
    <property type="entry name" value="bZIP_2"/>
    <property type="match status" value="1"/>
</dbReference>
<evidence type="ECO:0000313" key="6">
    <source>
        <dbReference type="EMBL" id="AIC64082.1"/>
    </source>
</evidence>
<dbReference type="GO" id="GO:0005634">
    <property type="term" value="C:nucleus"/>
    <property type="evidence" value="ECO:0007669"/>
    <property type="project" value="UniProtKB-ARBA"/>
</dbReference>
<dbReference type="PROSITE" id="PS00036">
    <property type="entry name" value="BZIP_BASIC"/>
    <property type="match status" value="1"/>
</dbReference>
<reference evidence="6" key="1">
    <citation type="submission" date="2014-03" db="EMBL/GenBank/DDBJ databases">
        <title>Functional Analysis of GrbZIP Gene in Gentiana rigescens.</title>
        <authorList>
            <person name="Zhang X."/>
            <person name="Li C."/>
            <person name="Wang Y."/>
            <person name="Li T."/>
        </authorList>
    </citation>
    <scope>NUCLEOTIDE SEQUENCE</scope>
    <source>
        <tissue evidence="6">Young leaves</tissue>
    </source>
</reference>
<evidence type="ECO:0000256" key="1">
    <source>
        <dbReference type="ARBA" id="ARBA00023015"/>
    </source>
</evidence>
<dbReference type="Gene3D" id="1.20.5.170">
    <property type="match status" value="1"/>
</dbReference>
<dbReference type="SMR" id="A0A1L1WB70"/>
<protein>
    <submittedName>
        <fullName evidence="6">BZIP</fullName>
    </submittedName>
</protein>
<evidence type="ECO:0000256" key="3">
    <source>
        <dbReference type="ARBA" id="ARBA00023242"/>
    </source>
</evidence>
<dbReference type="PANTHER" id="PTHR46391:SF20">
    <property type="entry name" value="BASIC LEUCINE ZIPPER 61"/>
    <property type="match status" value="1"/>
</dbReference>
<dbReference type="InterPro" id="IPR052483">
    <property type="entry name" value="bZIP_transcription_regulators"/>
</dbReference>
<evidence type="ECO:0000259" key="5">
    <source>
        <dbReference type="PROSITE" id="PS50217"/>
    </source>
</evidence>
<dbReference type="FunFam" id="1.20.5.170:FF:000086">
    <property type="entry name" value="Transcription factor VIP1"/>
    <property type="match status" value="1"/>
</dbReference>
<dbReference type="SUPFAM" id="SSF57959">
    <property type="entry name" value="Leucine zipper domain"/>
    <property type="match status" value="1"/>
</dbReference>
<dbReference type="PROSITE" id="PS50217">
    <property type="entry name" value="BZIP"/>
    <property type="match status" value="1"/>
</dbReference>
<organism evidence="6">
    <name type="scientific">Gentiana crassa subsp. rigescens</name>
    <dbReference type="NCBI Taxonomy" id="3097545"/>
    <lineage>
        <taxon>Eukaryota</taxon>
        <taxon>Viridiplantae</taxon>
        <taxon>Streptophyta</taxon>
        <taxon>Embryophyta</taxon>
        <taxon>Tracheophyta</taxon>
        <taxon>Spermatophyta</taxon>
        <taxon>Magnoliopsida</taxon>
        <taxon>eudicotyledons</taxon>
        <taxon>Gunneridae</taxon>
        <taxon>Pentapetalae</taxon>
        <taxon>asterids</taxon>
        <taxon>lamiids</taxon>
        <taxon>Gentianales</taxon>
        <taxon>Gentianaceae</taxon>
        <taxon>Gentianeae</taxon>
        <taxon>Gentianinae</taxon>
        <taxon>Gentiana</taxon>
        <taxon>Gentiana crassa</taxon>
    </lineage>
</organism>
<name>A0A1L1WB70_9GENT</name>
<dbReference type="GO" id="GO:0045893">
    <property type="term" value="P:positive regulation of DNA-templated transcription"/>
    <property type="evidence" value="ECO:0007669"/>
    <property type="project" value="TreeGrafter"/>
</dbReference>
<evidence type="ECO:0000256" key="4">
    <source>
        <dbReference type="SAM" id="MobiDB-lite"/>
    </source>
</evidence>
<dbReference type="GO" id="GO:0003700">
    <property type="term" value="F:DNA-binding transcription factor activity"/>
    <property type="evidence" value="ECO:0007669"/>
    <property type="project" value="InterPro"/>
</dbReference>
<feature type="compositionally biased region" description="Polar residues" evidence="4">
    <location>
        <begin position="270"/>
        <end position="284"/>
    </location>
</feature>
<dbReference type="CDD" id="cd14703">
    <property type="entry name" value="bZIP_plant_RF2"/>
    <property type="match status" value="1"/>
</dbReference>
<evidence type="ECO:0000256" key="2">
    <source>
        <dbReference type="ARBA" id="ARBA00023163"/>
    </source>
</evidence>
<dbReference type="InterPro" id="IPR046347">
    <property type="entry name" value="bZIP_sf"/>
</dbReference>
<dbReference type="EMBL" id="KJ616747">
    <property type="protein sequence ID" value="AIC64082.1"/>
    <property type="molecule type" value="mRNA"/>
</dbReference>
<keyword evidence="3" id="KW-0539">Nucleus</keyword>
<dbReference type="PANTHER" id="PTHR46391">
    <property type="entry name" value="BASIC LEUCINE ZIPPER 34"/>
    <property type="match status" value="1"/>
</dbReference>
<keyword evidence="1" id="KW-0805">Transcription regulation</keyword>
<dbReference type="AlphaFoldDB" id="A0A1L1WB70"/>
<dbReference type="InterPro" id="IPR044759">
    <property type="entry name" value="bZIP_RF2"/>
</dbReference>
<keyword evidence="2" id="KW-0804">Transcription</keyword>
<feature type="region of interest" description="Disordered" evidence="4">
    <location>
        <begin position="270"/>
        <end position="299"/>
    </location>
</feature>
<dbReference type="SMART" id="SM00338">
    <property type="entry name" value="BRLZ"/>
    <property type="match status" value="1"/>
</dbReference>
<proteinExistence type="evidence at transcript level"/>
<accession>A0A1L1WB70</accession>
<feature type="domain" description="BZIP" evidence="5">
    <location>
        <begin position="168"/>
        <end position="220"/>
    </location>
</feature>
<dbReference type="InterPro" id="IPR004827">
    <property type="entry name" value="bZIP"/>
</dbReference>